<dbReference type="SUPFAM" id="SSF88713">
    <property type="entry name" value="Glycoside hydrolase/deacetylase"/>
    <property type="match status" value="1"/>
</dbReference>
<dbReference type="InterPro" id="IPR011330">
    <property type="entry name" value="Glyco_hydro/deAcase_b/a-brl"/>
</dbReference>
<dbReference type="Proteomes" id="UP001597468">
    <property type="component" value="Unassembled WGS sequence"/>
</dbReference>
<sequence>MIKNGALVISLDFELLWGVFDKVEWREKREYFRNTRKLIPEILQLFEKYEVSCTWATVGMLFNENWDEWNQNFPEMLPEYENKNLSAYSYGKLIQSKETEELCFAPNLIRRIIETPGQEVGSHTYSHYYCLEPGQSLESFKADLLKSQELAKKFAIRLKSLVFPRNQYNKDYLQVCKETGLQNVRTNPDVWYWRNTQKDSLQQKIFRTGDAYFGLKNKSYKNIPELIPKLHGQKASRLLRPHSGRNFLDKKRVQRIQSEINQAAKNKEIYHLWWHPHNFGGNPEKNLEELDFILKHFKSCQNKFEFGSFNMAGITSHQR</sequence>
<organism evidence="2 3">
    <name type="scientific">Salinimicrobium flavum</name>
    <dbReference type="NCBI Taxonomy" id="1737065"/>
    <lineage>
        <taxon>Bacteria</taxon>
        <taxon>Pseudomonadati</taxon>
        <taxon>Bacteroidota</taxon>
        <taxon>Flavobacteriia</taxon>
        <taxon>Flavobacteriales</taxon>
        <taxon>Flavobacteriaceae</taxon>
        <taxon>Salinimicrobium</taxon>
    </lineage>
</organism>
<accession>A0ABW5IXY0</accession>
<dbReference type="CDD" id="cd10929">
    <property type="entry name" value="CE4_u5"/>
    <property type="match status" value="1"/>
</dbReference>
<reference evidence="3" key="1">
    <citation type="journal article" date="2019" name="Int. J. Syst. Evol. Microbiol.">
        <title>The Global Catalogue of Microorganisms (GCM) 10K type strain sequencing project: providing services to taxonomists for standard genome sequencing and annotation.</title>
        <authorList>
            <consortium name="The Broad Institute Genomics Platform"/>
            <consortium name="The Broad Institute Genome Sequencing Center for Infectious Disease"/>
            <person name="Wu L."/>
            <person name="Ma J."/>
        </authorList>
    </citation>
    <scope>NUCLEOTIDE SEQUENCE [LARGE SCALE GENOMIC DNA]</scope>
    <source>
        <strain evidence="3">KCTC 42585</strain>
    </source>
</reference>
<dbReference type="EMBL" id="JBHULT010000010">
    <property type="protein sequence ID" value="MFD2518549.1"/>
    <property type="molecule type" value="Genomic_DNA"/>
</dbReference>
<dbReference type="InterPro" id="IPR002509">
    <property type="entry name" value="NODB_dom"/>
</dbReference>
<name>A0ABW5IXY0_9FLAO</name>
<proteinExistence type="predicted"/>
<dbReference type="RefSeq" id="WP_380752868.1">
    <property type="nucleotide sequence ID" value="NZ_JBHULT010000010.1"/>
</dbReference>
<feature type="domain" description="NodB homology" evidence="1">
    <location>
        <begin position="37"/>
        <end position="184"/>
    </location>
</feature>
<protein>
    <submittedName>
        <fullName evidence="2">Polysaccharide deacetylase family protein</fullName>
    </submittedName>
</protein>
<gene>
    <name evidence="2" type="ORF">ACFSTG_11625</name>
</gene>
<evidence type="ECO:0000313" key="2">
    <source>
        <dbReference type="EMBL" id="MFD2518549.1"/>
    </source>
</evidence>
<evidence type="ECO:0000259" key="1">
    <source>
        <dbReference type="Pfam" id="PF01522"/>
    </source>
</evidence>
<dbReference type="Pfam" id="PF01522">
    <property type="entry name" value="Polysacc_deac_1"/>
    <property type="match status" value="1"/>
</dbReference>
<keyword evidence="3" id="KW-1185">Reference proteome</keyword>
<dbReference type="Gene3D" id="3.20.20.370">
    <property type="entry name" value="Glycoside hydrolase/deacetylase"/>
    <property type="match status" value="1"/>
</dbReference>
<comment type="caution">
    <text evidence="2">The sequence shown here is derived from an EMBL/GenBank/DDBJ whole genome shotgun (WGS) entry which is preliminary data.</text>
</comment>
<evidence type="ECO:0000313" key="3">
    <source>
        <dbReference type="Proteomes" id="UP001597468"/>
    </source>
</evidence>